<evidence type="ECO:0000313" key="2">
    <source>
        <dbReference type="EMBL" id="WOL07126.1"/>
    </source>
</evidence>
<dbReference type="AlphaFoldDB" id="A0AAQ3QF61"/>
<gene>
    <name evidence="2" type="ORF">Cni_G15863</name>
</gene>
<protein>
    <recommendedName>
        <fullName evidence="1">Reverse transcriptase domain-containing protein</fullName>
    </recommendedName>
</protein>
<proteinExistence type="predicted"/>
<sequence length="181" mass="20560">MSDAISQLKWKRLNNQKRAILCNEFTHKEIWEAVNSLGRGKAPGPDGYNVEFFIKYWAIVKDSFISGLTEFANSAVLPASWGETDLIFIPKKDGASKVTDHRLIALCNVTYKIVSKVLVNKLKAHISFLISEEQSAFVSGRKMHDSILMVSELVDVISKSKRKWPYIILKLDLEKVFDRVS</sequence>
<feature type="domain" description="Reverse transcriptase" evidence="1">
    <location>
        <begin position="89"/>
        <end position="180"/>
    </location>
</feature>
<dbReference type="InterPro" id="IPR043502">
    <property type="entry name" value="DNA/RNA_pol_sf"/>
</dbReference>
<dbReference type="EMBL" id="CP136894">
    <property type="protein sequence ID" value="WOL07126.1"/>
    <property type="molecule type" value="Genomic_DNA"/>
</dbReference>
<reference evidence="2 3" key="1">
    <citation type="submission" date="2023-10" db="EMBL/GenBank/DDBJ databases">
        <title>Chromosome-scale genome assembly provides insights into flower coloration mechanisms of Canna indica.</title>
        <authorList>
            <person name="Li C."/>
        </authorList>
    </citation>
    <scope>NUCLEOTIDE SEQUENCE [LARGE SCALE GENOMIC DNA]</scope>
    <source>
        <tissue evidence="2">Flower</tissue>
    </source>
</reference>
<evidence type="ECO:0000259" key="1">
    <source>
        <dbReference type="Pfam" id="PF00078"/>
    </source>
</evidence>
<accession>A0AAQ3QF61</accession>
<dbReference type="InterPro" id="IPR000477">
    <property type="entry name" value="RT_dom"/>
</dbReference>
<dbReference type="PANTHER" id="PTHR31635">
    <property type="entry name" value="REVERSE TRANSCRIPTASE DOMAIN-CONTAINING PROTEIN-RELATED"/>
    <property type="match status" value="1"/>
</dbReference>
<dbReference type="Proteomes" id="UP001327560">
    <property type="component" value="Chromosome 5"/>
</dbReference>
<evidence type="ECO:0000313" key="3">
    <source>
        <dbReference type="Proteomes" id="UP001327560"/>
    </source>
</evidence>
<dbReference type="Pfam" id="PF00078">
    <property type="entry name" value="RVT_1"/>
    <property type="match status" value="1"/>
</dbReference>
<organism evidence="2 3">
    <name type="scientific">Canna indica</name>
    <name type="common">Indian-shot</name>
    <dbReference type="NCBI Taxonomy" id="4628"/>
    <lineage>
        <taxon>Eukaryota</taxon>
        <taxon>Viridiplantae</taxon>
        <taxon>Streptophyta</taxon>
        <taxon>Embryophyta</taxon>
        <taxon>Tracheophyta</taxon>
        <taxon>Spermatophyta</taxon>
        <taxon>Magnoliopsida</taxon>
        <taxon>Liliopsida</taxon>
        <taxon>Zingiberales</taxon>
        <taxon>Cannaceae</taxon>
        <taxon>Canna</taxon>
    </lineage>
</organism>
<dbReference type="PANTHER" id="PTHR31635:SF196">
    <property type="entry name" value="REVERSE TRANSCRIPTASE DOMAIN-CONTAINING PROTEIN-RELATED"/>
    <property type="match status" value="1"/>
</dbReference>
<dbReference type="SUPFAM" id="SSF56672">
    <property type="entry name" value="DNA/RNA polymerases"/>
    <property type="match status" value="1"/>
</dbReference>
<name>A0AAQ3QF61_9LILI</name>
<keyword evidence="3" id="KW-1185">Reference proteome</keyword>